<keyword evidence="3" id="KW-0378">Hydrolase</keyword>
<dbReference type="Proteomes" id="UP000504615">
    <property type="component" value="Unplaced"/>
</dbReference>
<dbReference type="OrthoDB" id="19653at2759"/>
<keyword evidence="4" id="KW-0325">Glycoprotein</keyword>
<dbReference type="InterPro" id="IPR002018">
    <property type="entry name" value="CarbesteraseB"/>
</dbReference>
<dbReference type="AlphaFoldDB" id="A0A6I9W3K4"/>
<accession>A0A6I9W3K4</accession>
<protein>
    <submittedName>
        <fullName evidence="7">Uncharacterized protein LOC105424485</fullName>
    </submittedName>
</protein>
<evidence type="ECO:0000313" key="7">
    <source>
        <dbReference type="RefSeq" id="XP_011633044.1"/>
    </source>
</evidence>
<proteinExistence type="inferred from homology"/>
<dbReference type="SUPFAM" id="SSF53474">
    <property type="entry name" value="alpha/beta-Hydrolases"/>
    <property type="match status" value="1"/>
</dbReference>
<sequence>MKIYLVGVTHFEELGYLFYPHILKNLELPITNPDSKDYKMMNYLTQLWTDFAKTGNPTPTNLSSIKWIPLKDENIYNYLNIDIEPRMETFLKGKQRWDWEYMKDNNQ</sequence>
<keyword evidence="6" id="KW-1185">Reference proteome</keyword>
<organism evidence="6 7">
    <name type="scientific">Pogonomyrmex barbatus</name>
    <name type="common">red harvester ant</name>
    <dbReference type="NCBI Taxonomy" id="144034"/>
    <lineage>
        <taxon>Eukaryota</taxon>
        <taxon>Metazoa</taxon>
        <taxon>Ecdysozoa</taxon>
        <taxon>Arthropoda</taxon>
        <taxon>Hexapoda</taxon>
        <taxon>Insecta</taxon>
        <taxon>Pterygota</taxon>
        <taxon>Neoptera</taxon>
        <taxon>Endopterygota</taxon>
        <taxon>Hymenoptera</taxon>
        <taxon>Apocrita</taxon>
        <taxon>Aculeata</taxon>
        <taxon>Formicoidea</taxon>
        <taxon>Formicidae</taxon>
        <taxon>Myrmicinae</taxon>
        <taxon>Pogonomyrmex</taxon>
    </lineage>
</organism>
<evidence type="ECO:0000256" key="2">
    <source>
        <dbReference type="ARBA" id="ARBA00022487"/>
    </source>
</evidence>
<dbReference type="PANTHER" id="PTHR43142">
    <property type="entry name" value="CARBOXYLIC ESTER HYDROLASE"/>
    <property type="match status" value="1"/>
</dbReference>
<dbReference type="Pfam" id="PF00135">
    <property type="entry name" value="COesterase"/>
    <property type="match status" value="1"/>
</dbReference>
<evidence type="ECO:0000256" key="3">
    <source>
        <dbReference type="ARBA" id="ARBA00022801"/>
    </source>
</evidence>
<dbReference type="Gene3D" id="3.40.50.1820">
    <property type="entry name" value="alpha/beta hydrolase"/>
    <property type="match status" value="1"/>
</dbReference>
<keyword evidence="2" id="KW-0719">Serine esterase</keyword>
<dbReference type="GO" id="GO:0052689">
    <property type="term" value="F:carboxylic ester hydrolase activity"/>
    <property type="evidence" value="ECO:0007669"/>
    <property type="project" value="UniProtKB-KW"/>
</dbReference>
<reference evidence="7" key="1">
    <citation type="submission" date="2025-08" db="UniProtKB">
        <authorList>
            <consortium name="RefSeq"/>
        </authorList>
    </citation>
    <scope>IDENTIFICATION</scope>
</reference>
<evidence type="ECO:0000259" key="5">
    <source>
        <dbReference type="Pfam" id="PF00135"/>
    </source>
</evidence>
<dbReference type="KEGG" id="pbar:105424485"/>
<comment type="similarity">
    <text evidence="1">Belongs to the type-B carboxylesterase/lipase family.</text>
</comment>
<name>A0A6I9W3K4_9HYME</name>
<dbReference type="GeneID" id="105424485"/>
<evidence type="ECO:0000256" key="4">
    <source>
        <dbReference type="ARBA" id="ARBA00023180"/>
    </source>
</evidence>
<dbReference type="PANTHER" id="PTHR43142:SF1">
    <property type="entry name" value="CARBOXYLIC ESTER HYDROLASE"/>
    <property type="match status" value="1"/>
</dbReference>
<evidence type="ECO:0000256" key="1">
    <source>
        <dbReference type="ARBA" id="ARBA00005964"/>
    </source>
</evidence>
<gene>
    <name evidence="7" type="primary">LOC105424485</name>
</gene>
<evidence type="ECO:0000313" key="6">
    <source>
        <dbReference type="Proteomes" id="UP000504615"/>
    </source>
</evidence>
<feature type="domain" description="Carboxylesterase type B" evidence="5">
    <location>
        <begin position="6"/>
        <end position="95"/>
    </location>
</feature>
<dbReference type="RefSeq" id="XP_011633044.1">
    <property type="nucleotide sequence ID" value="XM_011634742.1"/>
</dbReference>
<dbReference type="InterPro" id="IPR029058">
    <property type="entry name" value="AB_hydrolase_fold"/>
</dbReference>